<proteinExistence type="predicted"/>
<dbReference type="VEuPathDB" id="TriTrypDB:ADEAN_000018300"/>
<organism evidence="4 5">
    <name type="scientific">Angomonas deanei</name>
    <dbReference type="NCBI Taxonomy" id="59799"/>
    <lineage>
        <taxon>Eukaryota</taxon>
        <taxon>Discoba</taxon>
        <taxon>Euglenozoa</taxon>
        <taxon>Kinetoplastea</taxon>
        <taxon>Metakinetoplastina</taxon>
        <taxon>Trypanosomatida</taxon>
        <taxon>Trypanosomatidae</taxon>
        <taxon>Strigomonadinae</taxon>
        <taxon>Angomonas</taxon>
    </lineage>
</organism>
<keyword evidence="1" id="KW-0479">Metal-binding</keyword>
<feature type="region of interest" description="Disordered" evidence="2">
    <location>
        <begin position="495"/>
        <end position="530"/>
    </location>
</feature>
<dbReference type="PROSITE" id="PS00028">
    <property type="entry name" value="ZINC_FINGER_C2H2_1"/>
    <property type="match status" value="1"/>
</dbReference>
<accession>A0A7G2C0Q9</accession>
<dbReference type="Proteomes" id="UP000515908">
    <property type="component" value="Chromosome 01"/>
</dbReference>
<dbReference type="EMBL" id="LR877145">
    <property type="protein sequence ID" value="CAD2212771.1"/>
    <property type="molecule type" value="Genomic_DNA"/>
</dbReference>
<keyword evidence="1" id="KW-0862">Zinc</keyword>
<dbReference type="PROSITE" id="PS50157">
    <property type="entry name" value="ZINC_FINGER_C2H2_2"/>
    <property type="match status" value="1"/>
</dbReference>
<keyword evidence="5" id="KW-1185">Reference proteome</keyword>
<dbReference type="InterPro" id="IPR013087">
    <property type="entry name" value="Znf_C2H2_type"/>
</dbReference>
<evidence type="ECO:0000256" key="1">
    <source>
        <dbReference type="PROSITE-ProRule" id="PRU00042"/>
    </source>
</evidence>
<evidence type="ECO:0000259" key="3">
    <source>
        <dbReference type="PROSITE" id="PS50157"/>
    </source>
</evidence>
<dbReference type="PANTHER" id="PTHR40735">
    <property type="entry name" value="RNA-EDITING COMPLEX PROTEIN MP42-RELATED"/>
    <property type="match status" value="1"/>
</dbReference>
<feature type="region of interest" description="Disordered" evidence="2">
    <location>
        <begin position="410"/>
        <end position="480"/>
    </location>
</feature>
<dbReference type="PANTHER" id="PTHR40735:SF3">
    <property type="entry name" value="RNA-EDITING COMPLEX PROTEIN MP42"/>
    <property type="match status" value="1"/>
</dbReference>
<feature type="region of interest" description="Disordered" evidence="2">
    <location>
        <begin position="321"/>
        <end position="346"/>
    </location>
</feature>
<feature type="region of interest" description="Disordered" evidence="2">
    <location>
        <begin position="16"/>
        <end position="37"/>
    </location>
</feature>
<evidence type="ECO:0000313" key="5">
    <source>
        <dbReference type="Proteomes" id="UP000515908"/>
    </source>
</evidence>
<sequence length="530" mass="59837">MKRVSALGPLLESSLRRGKRLQSTATQEESSHPPPARELNFCTHFLVEESENLFGELLQEAVHKHNIHPYIAHQLPPVLQPDLVIDTYQRNCVPLHSTSSNAAAESSQILTDEFKKKLIGDDPVPPVYLNRKQKEWFSTVVTKKLLPYTPTHDPPPLRSTGNKFMSSNLYLEEGESKIRYYKNSDFNDFNLRLMAVNTHKKVPRNFITLAAPDPTVLRSDRHVLSEAAVHAISNGIIRGQIANIHDCDYYCGACGKGFVRYETAQKHLMTRHHNLYLPQEMSLNRKGGTESGKEEAIEKAYLLPTGLLQVHYHLLKHEKAEGSMDRLPEENATTSTKQETTEAKEEPKTKVKLSAVASLATVKLPTESFIDEILISVWDEVAIDREDLFKDSKEKYFAFSDTVVEAASKSSLPDNTRKRTTMRDGDGSATAVKTTPDNVAPAIKNRRDHFDRQSPHTPAAARRSVKEKRKDYPNPFGEYGSGIVQEEVVELDREPVNPFCGVGGGGEADGQWRQRDPRRRTIQRQQQQPR</sequence>
<evidence type="ECO:0000313" key="4">
    <source>
        <dbReference type="EMBL" id="CAD2212771.1"/>
    </source>
</evidence>
<reference evidence="4 5" key="1">
    <citation type="submission" date="2020-08" db="EMBL/GenBank/DDBJ databases">
        <authorList>
            <person name="Newling K."/>
            <person name="Davey J."/>
            <person name="Forrester S."/>
        </authorList>
    </citation>
    <scope>NUCLEOTIDE SEQUENCE [LARGE SCALE GENOMIC DNA]</scope>
    <source>
        <strain evidence="5">Crithidia deanei Carvalho (ATCC PRA-265)</strain>
    </source>
</reference>
<evidence type="ECO:0000256" key="2">
    <source>
        <dbReference type="SAM" id="MobiDB-lite"/>
    </source>
</evidence>
<name>A0A7G2C0Q9_9TRYP</name>
<dbReference type="AlphaFoldDB" id="A0A7G2C0Q9"/>
<protein>
    <recommendedName>
        <fullName evidence="3">C2H2-type domain-containing protein</fullName>
    </recommendedName>
</protein>
<feature type="domain" description="C2H2-type" evidence="3">
    <location>
        <begin position="249"/>
        <end position="278"/>
    </location>
</feature>
<gene>
    <name evidence="4" type="ORF">ADEAN_000018300</name>
</gene>
<feature type="compositionally biased region" description="Basic and acidic residues" evidence="2">
    <location>
        <begin position="415"/>
        <end position="426"/>
    </location>
</feature>
<keyword evidence="1" id="KW-0863">Zinc-finger</keyword>
<dbReference type="GO" id="GO:0008270">
    <property type="term" value="F:zinc ion binding"/>
    <property type="evidence" value="ECO:0007669"/>
    <property type="project" value="UniProtKB-KW"/>
</dbReference>